<gene>
    <name evidence="3" type="ORF">ACHAWU_003222</name>
</gene>
<accession>A0ABD3N471</accession>
<feature type="domain" description="Protein ENHANCED DISEASE RESISTANCE 2 C-terminal" evidence="2">
    <location>
        <begin position="624"/>
        <end position="859"/>
    </location>
</feature>
<evidence type="ECO:0000259" key="2">
    <source>
        <dbReference type="Pfam" id="PF07059"/>
    </source>
</evidence>
<keyword evidence="4" id="KW-1185">Reference proteome</keyword>
<sequence length="882" mass="96539">MTAFIKKKHDAAATASAAAAFEELEGCSKNLLLHTTLFRGHLSVTTHDVDIRRQEDLSSLGLAGALSNLISIETDYILQIADSSTTSGATTTNDKSVRFDKSCKSGSDYNNQEPITDQGDADADADAPLPKMETYHCSKRYVDVRNLANSLRSHAEDIVKYYASSTNTSSSSSKETLYGTVEKLLTKPIEVVQFLTNTESNTSNLVSTLDSISKKGDSNKNNPTSTTATSRRRTSEILHKGSPFYIRFVLLGVDRFYEAIYSERRQFSKKTNLEYVTKVAERRRGIIDMAFSQLMQALSCADLVSLQNSGSSSSFGSIPVPLEKLIGTLEKFLLTDVVLDCVEDSGTMTTTAATTTSKEAGKMSDRPQDEPASAEEESNASIVRPMSTTRRASIVDRTEEMRMLFQEAASNLVLSELQSDDEEAIETNNNTGVEAANDTKVSGAVVHGLGVLPDHPTDFAILVAIGSMLFKVLDGHVLSVPLDILLAFGIVCGLVGYQLAQQQMSVDHLLLLQKGNDDDYVTFASEVYDATQYHSQPSSGDETSTSTELFSRRSSFFTPSTTSTSDSLSVIPQQNPKSLRLLRKSISNFKALVIGEEDKSCIRAAKTFPQFPDGSAIGSHLNCWSSPPSINFHVRGPNYLKDKEKVPSDQYLFPCRGCDLFLTDTAPTNVGRNRSILGGKLRDVPTFIINYRLPWGVFLSYHEIPSRFLPFLRRGQGYGDLTTPLPSMANMTGGERALCNFLLSSAAEKNQVFKIIPMVVEGPWVVKRVVGGKPAIIGKKLPIAYVYQPPEEQPHGGFLSEYLEADLDIVSSAAARNILAVVRSYTQVLTIDLGLVVQGNTEEELPEQMMLGLRLHGLDPLTAELLPVLEDGTTMLELDNEE</sequence>
<evidence type="ECO:0000313" key="3">
    <source>
        <dbReference type="EMBL" id="KAL3770913.1"/>
    </source>
</evidence>
<comment type="caution">
    <text evidence="3">The sequence shown here is derived from an EMBL/GenBank/DDBJ whole genome shotgun (WGS) entry which is preliminary data.</text>
</comment>
<dbReference type="EMBL" id="JALLBG020000034">
    <property type="protein sequence ID" value="KAL3770913.1"/>
    <property type="molecule type" value="Genomic_DNA"/>
</dbReference>
<dbReference type="PANTHER" id="PTHR12136">
    <property type="entry name" value="ENHANCED DISEASE RESISTANCE-RELATED"/>
    <property type="match status" value="1"/>
</dbReference>
<feature type="compositionally biased region" description="Polar residues" evidence="1">
    <location>
        <begin position="104"/>
        <end position="115"/>
    </location>
</feature>
<feature type="region of interest" description="Disordered" evidence="1">
    <location>
        <begin position="101"/>
        <end position="128"/>
    </location>
</feature>
<dbReference type="Pfam" id="PF07059">
    <property type="entry name" value="EDR2_C"/>
    <property type="match status" value="1"/>
</dbReference>
<name>A0ABD3N471_9STRA</name>
<evidence type="ECO:0000313" key="4">
    <source>
        <dbReference type="Proteomes" id="UP001530293"/>
    </source>
</evidence>
<dbReference type="InterPro" id="IPR009769">
    <property type="entry name" value="EDR2_C"/>
</dbReference>
<dbReference type="PANTHER" id="PTHR12136:SF41">
    <property type="entry name" value="PLECKSTRIN HOMOLOGY (PH) AND LIPID-BINDING START DOMAINS-CONTAINING PROTEIN"/>
    <property type="match status" value="1"/>
</dbReference>
<feature type="compositionally biased region" description="Basic and acidic residues" evidence="1">
    <location>
        <begin position="359"/>
        <end position="369"/>
    </location>
</feature>
<reference evidence="3 4" key="1">
    <citation type="submission" date="2024-10" db="EMBL/GenBank/DDBJ databases">
        <title>Updated reference genomes for cyclostephanoid diatoms.</title>
        <authorList>
            <person name="Roberts W.R."/>
            <person name="Alverson A.J."/>
        </authorList>
    </citation>
    <scope>NUCLEOTIDE SEQUENCE [LARGE SCALE GENOMIC DNA]</scope>
    <source>
        <strain evidence="3 4">AJA232-27</strain>
    </source>
</reference>
<feature type="region of interest" description="Disordered" evidence="1">
    <location>
        <begin position="350"/>
        <end position="380"/>
    </location>
</feature>
<dbReference type="AlphaFoldDB" id="A0ABD3N471"/>
<dbReference type="InterPro" id="IPR045096">
    <property type="entry name" value="EDR2-like"/>
</dbReference>
<protein>
    <recommendedName>
        <fullName evidence="2">Protein ENHANCED DISEASE RESISTANCE 2 C-terminal domain-containing protein</fullName>
    </recommendedName>
</protein>
<feature type="region of interest" description="Disordered" evidence="1">
    <location>
        <begin position="210"/>
        <end position="233"/>
    </location>
</feature>
<dbReference type="Proteomes" id="UP001530293">
    <property type="component" value="Unassembled WGS sequence"/>
</dbReference>
<evidence type="ECO:0000256" key="1">
    <source>
        <dbReference type="SAM" id="MobiDB-lite"/>
    </source>
</evidence>
<organism evidence="3 4">
    <name type="scientific">Discostella pseudostelligera</name>
    <dbReference type="NCBI Taxonomy" id="259834"/>
    <lineage>
        <taxon>Eukaryota</taxon>
        <taxon>Sar</taxon>
        <taxon>Stramenopiles</taxon>
        <taxon>Ochrophyta</taxon>
        <taxon>Bacillariophyta</taxon>
        <taxon>Coscinodiscophyceae</taxon>
        <taxon>Thalassiosirophycidae</taxon>
        <taxon>Stephanodiscales</taxon>
        <taxon>Stephanodiscaceae</taxon>
        <taxon>Discostella</taxon>
    </lineage>
</organism>
<proteinExistence type="predicted"/>